<dbReference type="PANTHER" id="PTHR11267:SF100">
    <property type="entry name" value="T-BOX TRANSCRIPTION FACTOR TBX6"/>
    <property type="match status" value="1"/>
</dbReference>
<dbReference type="PROSITE" id="PS50252">
    <property type="entry name" value="TBOX_3"/>
    <property type="match status" value="1"/>
</dbReference>
<feature type="region of interest" description="Disordered" evidence="9">
    <location>
        <begin position="258"/>
        <end position="318"/>
    </location>
</feature>
<keyword evidence="5" id="KW-0804">Transcription</keyword>
<evidence type="ECO:0000256" key="4">
    <source>
        <dbReference type="ARBA" id="ARBA00023125"/>
    </source>
</evidence>
<evidence type="ECO:0000313" key="12">
    <source>
        <dbReference type="Proteomes" id="UP000242450"/>
    </source>
</evidence>
<dbReference type="AlphaFoldDB" id="A0A212CY98"/>
<dbReference type="GO" id="GO:0000785">
    <property type="term" value="C:chromatin"/>
    <property type="evidence" value="ECO:0007669"/>
    <property type="project" value="TreeGrafter"/>
</dbReference>
<proteinExistence type="predicted"/>
<organism evidence="11 12">
    <name type="scientific">Cervus elaphus hippelaphus</name>
    <name type="common">European red deer</name>
    <dbReference type="NCBI Taxonomy" id="46360"/>
    <lineage>
        <taxon>Eukaryota</taxon>
        <taxon>Metazoa</taxon>
        <taxon>Chordata</taxon>
        <taxon>Craniata</taxon>
        <taxon>Vertebrata</taxon>
        <taxon>Euteleostomi</taxon>
        <taxon>Mammalia</taxon>
        <taxon>Eutheria</taxon>
        <taxon>Laurasiatheria</taxon>
        <taxon>Artiodactyla</taxon>
        <taxon>Ruminantia</taxon>
        <taxon>Pecora</taxon>
        <taxon>Cervidae</taxon>
        <taxon>Cervinae</taxon>
        <taxon>Cervus</taxon>
    </lineage>
</organism>
<dbReference type="GO" id="GO:0007498">
    <property type="term" value="P:mesoderm development"/>
    <property type="evidence" value="ECO:0007669"/>
    <property type="project" value="UniProtKB-ARBA"/>
</dbReference>
<dbReference type="InterPro" id="IPR008967">
    <property type="entry name" value="p53-like_TF_DNA-bd_sf"/>
</dbReference>
<dbReference type="InterPro" id="IPR036960">
    <property type="entry name" value="T-box_sf"/>
</dbReference>
<evidence type="ECO:0000256" key="5">
    <source>
        <dbReference type="ARBA" id="ARBA00023163"/>
    </source>
</evidence>
<keyword evidence="12" id="KW-1185">Reference proteome</keyword>
<reference evidence="11 12" key="1">
    <citation type="journal article" date="2018" name="Mol. Genet. Genomics">
        <title>The red deer Cervus elaphus genome CerEla1.0: sequencing, annotating, genes, and chromosomes.</title>
        <authorList>
            <person name="Bana N.A."/>
            <person name="Nyiri A."/>
            <person name="Nagy J."/>
            <person name="Frank K."/>
            <person name="Nagy T."/>
            <person name="Steger V."/>
            <person name="Schiller M."/>
            <person name="Lakatos P."/>
            <person name="Sugar L."/>
            <person name="Horn P."/>
            <person name="Barta E."/>
            <person name="Orosz L."/>
        </authorList>
    </citation>
    <scope>NUCLEOTIDE SEQUENCE [LARGE SCALE GENOMIC DNA]</scope>
    <source>
        <strain evidence="11">Hungarian</strain>
    </source>
</reference>
<dbReference type="Pfam" id="PF00907">
    <property type="entry name" value="T-box"/>
    <property type="match status" value="1"/>
</dbReference>
<feature type="region of interest" description="Disordered" evidence="9">
    <location>
        <begin position="1"/>
        <end position="31"/>
    </location>
</feature>
<dbReference type="EMBL" id="MKHE01000010">
    <property type="protein sequence ID" value="OWK10978.1"/>
    <property type="molecule type" value="Genomic_DNA"/>
</dbReference>
<dbReference type="GO" id="GO:0000981">
    <property type="term" value="F:DNA-binding transcription factor activity, RNA polymerase II-specific"/>
    <property type="evidence" value="ECO:0007669"/>
    <property type="project" value="TreeGrafter"/>
</dbReference>
<dbReference type="Proteomes" id="UP000242450">
    <property type="component" value="Chromosome 10"/>
</dbReference>
<evidence type="ECO:0000256" key="3">
    <source>
        <dbReference type="ARBA" id="ARBA00023015"/>
    </source>
</evidence>
<evidence type="ECO:0000313" key="11">
    <source>
        <dbReference type="EMBL" id="OWK10978.1"/>
    </source>
</evidence>
<evidence type="ECO:0000256" key="8">
    <source>
        <dbReference type="PROSITE-ProRule" id="PRU00201"/>
    </source>
</evidence>
<feature type="domain" description="T-box" evidence="10">
    <location>
        <begin position="96"/>
        <end position="255"/>
    </location>
</feature>
<dbReference type="GO" id="GO:0001708">
    <property type="term" value="P:cell fate specification"/>
    <property type="evidence" value="ECO:0007669"/>
    <property type="project" value="TreeGrafter"/>
</dbReference>
<evidence type="ECO:0000256" key="2">
    <source>
        <dbReference type="ARBA" id="ARBA00022473"/>
    </source>
</evidence>
<dbReference type="InterPro" id="IPR018186">
    <property type="entry name" value="TF_T-box_CS"/>
</dbReference>
<dbReference type="PRINTS" id="PR00938">
    <property type="entry name" value="BRACHYURY"/>
</dbReference>
<evidence type="ECO:0000256" key="1">
    <source>
        <dbReference type="ARBA" id="ARBA00004123"/>
    </source>
</evidence>
<comment type="subcellular location">
    <subcellularLocation>
        <location evidence="1 8">Nucleus</location>
    </subcellularLocation>
</comment>
<keyword evidence="3" id="KW-0805">Transcription regulation</keyword>
<keyword evidence="6 8" id="KW-0539">Nucleus</keyword>
<dbReference type="InterPro" id="IPR046360">
    <property type="entry name" value="T-box_DNA-bd"/>
</dbReference>
<dbReference type="PROSITE" id="PS01264">
    <property type="entry name" value="TBOX_2"/>
    <property type="match status" value="1"/>
</dbReference>
<dbReference type="PANTHER" id="PTHR11267">
    <property type="entry name" value="T-BOX PROTEIN-RELATED"/>
    <property type="match status" value="1"/>
</dbReference>
<dbReference type="GO" id="GO:0009653">
    <property type="term" value="P:anatomical structure morphogenesis"/>
    <property type="evidence" value="ECO:0007669"/>
    <property type="project" value="UniProtKB-ARBA"/>
</dbReference>
<comment type="caution">
    <text evidence="11">The sequence shown here is derived from an EMBL/GenBank/DDBJ whole genome shotgun (WGS) entry which is preliminary data.</text>
</comment>
<dbReference type="InterPro" id="IPR002070">
    <property type="entry name" value="TF_Brachyury"/>
</dbReference>
<gene>
    <name evidence="11" type="ORF">Celaphus_00007071</name>
</gene>
<dbReference type="PROSITE" id="PS01283">
    <property type="entry name" value="TBOX_1"/>
    <property type="match status" value="1"/>
</dbReference>
<evidence type="ECO:0000256" key="7">
    <source>
        <dbReference type="ARBA" id="ARBA00039527"/>
    </source>
</evidence>
<evidence type="ECO:0000259" key="10">
    <source>
        <dbReference type="PROSITE" id="PS50252"/>
    </source>
</evidence>
<evidence type="ECO:0000256" key="6">
    <source>
        <dbReference type="ARBA" id="ARBA00023242"/>
    </source>
</evidence>
<protein>
    <recommendedName>
        <fullName evidence="7">T-box transcription factor TBX6</fullName>
    </recommendedName>
</protein>
<name>A0A212CY98_CEREH</name>
<dbReference type="SMART" id="SM00425">
    <property type="entry name" value="TBOX"/>
    <property type="match status" value="1"/>
</dbReference>
<accession>A0A212CY98</accession>
<dbReference type="InterPro" id="IPR001699">
    <property type="entry name" value="TF_T-box"/>
</dbReference>
<dbReference type="Gene3D" id="2.60.40.820">
    <property type="entry name" value="Transcription factor, T-box"/>
    <property type="match status" value="1"/>
</dbReference>
<feature type="region of interest" description="Disordered" evidence="9">
    <location>
        <begin position="60"/>
        <end position="90"/>
    </location>
</feature>
<keyword evidence="2" id="KW-0217">Developmental protein</keyword>
<feature type="region of interest" description="Disordered" evidence="9">
    <location>
        <begin position="336"/>
        <end position="359"/>
    </location>
</feature>
<dbReference type="PRINTS" id="PR00937">
    <property type="entry name" value="TBOX"/>
</dbReference>
<comment type="caution">
    <text evidence="8">Lacks conserved residue(s) required for the propagation of feature annotation.</text>
</comment>
<dbReference type="GO" id="GO:0000978">
    <property type="term" value="F:RNA polymerase II cis-regulatory region sequence-specific DNA binding"/>
    <property type="evidence" value="ECO:0007669"/>
    <property type="project" value="InterPro"/>
</dbReference>
<dbReference type="GO" id="GO:0045893">
    <property type="term" value="P:positive regulation of DNA-templated transcription"/>
    <property type="evidence" value="ECO:0007669"/>
    <property type="project" value="InterPro"/>
</dbReference>
<dbReference type="GO" id="GO:0005634">
    <property type="term" value="C:nucleus"/>
    <property type="evidence" value="ECO:0007669"/>
    <property type="project" value="UniProtKB-SubCell"/>
</dbReference>
<feature type="compositionally biased region" description="Pro residues" evidence="9">
    <location>
        <begin position="62"/>
        <end position="82"/>
    </location>
</feature>
<keyword evidence="4 8" id="KW-0238">DNA-binding</keyword>
<evidence type="ECO:0000256" key="9">
    <source>
        <dbReference type="SAM" id="MobiDB-lite"/>
    </source>
</evidence>
<dbReference type="OrthoDB" id="7442607at2759"/>
<dbReference type="FunFam" id="2.60.40.820:FF:000007">
    <property type="entry name" value="T-box transcription factor"/>
    <property type="match status" value="1"/>
</dbReference>
<dbReference type="SUPFAM" id="SSF49417">
    <property type="entry name" value="p53-like transcription factors"/>
    <property type="match status" value="1"/>
</dbReference>
<sequence length="412" mass="44364">MYHPRELYPSLGTGYRLGPPQPGADSSFPPALAEGYRYPDLDTPKLDCFLSGIEAAPRTLAAPPPLPPLPPALGTEPPPPSAPEGLHSLPGVSLSLENRELWKEFNSVGTEMIITKAGRRMFPACRVSVTGLDPEARYLFLLDVVPVDGARYRWQGRRWEPSGKAEPRLPDRVYIHPDSPATGAHWMRQPVSFHRVKLTNSTLDPHGHLILHSMHKYQPRIHLVRAAQLCSQHWGGVASFRFPETTFISVTAYQNPRRDARVKRKLRGPEPAATAAYGSGDAPGGPCDSTLGGDVRESDPEQAPVPEEAVRAPAPPCSGPSAEAYLLHPAAFHGAPSHLPTRNPSFPEAPDSGRPAPYSAAFLELQPGPAGSGYPAAAPPASFASHFLQGGPFPLPYPGPGAYLDVGSKPMY</sequence>